<dbReference type="EMBL" id="GDIQ01081786">
    <property type="protein sequence ID" value="JAN12951.1"/>
    <property type="molecule type" value="Transcribed_RNA"/>
</dbReference>
<evidence type="ECO:0000256" key="3">
    <source>
        <dbReference type="ARBA" id="ARBA00023054"/>
    </source>
</evidence>
<feature type="coiled-coil region" evidence="4">
    <location>
        <begin position="597"/>
        <end position="703"/>
    </location>
</feature>
<evidence type="ECO:0000313" key="6">
    <source>
        <dbReference type="EMBL" id="JAN12951.1"/>
    </source>
</evidence>
<proteinExistence type="predicted"/>
<keyword evidence="2" id="KW-0963">Cytoplasm</keyword>
<dbReference type="OrthoDB" id="6369769at2759"/>
<organism evidence="6">
    <name type="scientific">Daphnia magna</name>
    <dbReference type="NCBI Taxonomy" id="35525"/>
    <lineage>
        <taxon>Eukaryota</taxon>
        <taxon>Metazoa</taxon>
        <taxon>Ecdysozoa</taxon>
        <taxon>Arthropoda</taxon>
        <taxon>Crustacea</taxon>
        <taxon>Branchiopoda</taxon>
        <taxon>Diplostraca</taxon>
        <taxon>Cladocera</taxon>
        <taxon>Anomopoda</taxon>
        <taxon>Daphniidae</taxon>
        <taxon>Daphnia</taxon>
    </lineage>
</organism>
<feature type="region of interest" description="Disordered" evidence="5">
    <location>
        <begin position="860"/>
        <end position="900"/>
    </location>
</feature>
<evidence type="ECO:0000256" key="2">
    <source>
        <dbReference type="ARBA" id="ARBA00022490"/>
    </source>
</evidence>
<feature type="region of interest" description="Disordered" evidence="5">
    <location>
        <begin position="568"/>
        <end position="595"/>
    </location>
</feature>
<feature type="compositionally biased region" description="Low complexity" evidence="5">
    <location>
        <begin position="488"/>
        <end position="524"/>
    </location>
</feature>
<evidence type="ECO:0000256" key="1">
    <source>
        <dbReference type="ARBA" id="ARBA00004496"/>
    </source>
</evidence>
<feature type="compositionally biased region" description="Low complexity" evidence="5">
    <location>
        <begin position="250"/>
        <end position="265"/>
    </location>
</feature>
<feature type="coiled-coil region" evidence="4">
    <location>
        <begin position="797"/>
        <end position="849"/>
    </location>
</feature>
<evidence type="ECO:0000256" key="4">
    <source>
        <dbReference type="SAM" id="Coils"/>
    </source>
</evidence>
<dbReference type="PANTHER" id="PTHR19354:SF2">
    <property type="entry name" value="LEUCINE-RICH REPEAT-CONTAINING PROTEIN DDB_G0290503"/>
    <property type="match status" value="1"/>
</dbReference>
<dbReference type="InterPro" id="IPR045329">
    <property type="entry name" value="LZTS"/>
</dbReference>
<reference evidence="6" key="1">
    <citation type="submission" date="2015-10" db="EMBL/GenBank/DDBJ databases">
        <title>EvidentialGene: Evidence-directed Construction of Complete mRNA Transcriptomes without Genomes.</title>
        <authorList>
            <person name="Gilbert D.G."/>
        </authorList>
    </citation>
    <scope>NUCLEOTIDE SEQUENCE</scope>
</reference>
<accession>A0A0P5LVC5</accession>
<feature type="compositionally biased region" description="Polar residues" evidence="5">
    <location>
        <begin position="270"/>
        <end position="288"/>
    </location>
</feature>
<feature type="compositionally biased region" description="Low complexity" evidence="5">
    <location>
        <begin position="350"/>
        <end position="369"/>
    </location>
</feature>
<protein>
    <submittedName>
        <fullName evidence="6">Leucine zipper tumor suppressor</fullName>
    </submittedName>
</protein>
<name>A0A0P5LVC5_9CRUS</name>
<dbReference type="Pfam" id="PF06818">
    <property type="entry name" value="Fez1"/>
    <property type="match status" value="2"/>
</dbReference>
<feature type="region of interest" description="Disordered" evidence="5">
    <location>
        <begin position="152"/>
        <end position="227"/>
    </location>
</feature>
<dbReference type="AlphaFoldDB" id="A0A0P5LVC5"/>
<feature type="compositionally biased region" description="Polar residues" evidence="5">
    <location>
        <begin position="582"/>
        <end position="594"/>
    </location>
</feature>
<dbReference type="PANTHER" id="PTHR19354">
    <property type="entry name" value="ZIPPER PUTATIVE TUMOR SUPPRESSOR 2 HOMOLOG-LIKE PROTEIN-RELATED"/>
    <property type="match status" value="1"/>
</dbReference>
<comment type="subcellular location">
    <subcellularLocation>
        <location evidence="1">Cytoplasm</location>
    </subcellularLocation>
</comment>
<sequence>MPTTSLVCINYFLTKRLRLHALMTDYTHFCTDFLQGFPHLSTPPRTLVLLLEKTIALGQPHFFSRKFLSIAHTHSDTTRGLTSSILLLNAVMETAANAGVGGAAVAPPRLAPVSGVLSQGQGVIKPIACRPVVSSANTTPILGNRCLNSSSQSIGQQQQAMTSSPAGGAGLSNNTTTTNNNNINNNNGGRHSWGLYNSTSDLRCSALSTGPAQQQTPTSRGQPHLQRFSWSKGPHVELSEMGTLCARPAAAAAQQTAAPPSVQQQRKLDTSVNGRASDLSPSIQHQNKATAGSITSINSISSTAAGQQTQAGRVADLSRRFGGSLSSVAAPPNSPTQIRQPPAYRPPPCSSRSSVNKGSSGVSGVASNNSGGVTYSSSELHLDRVSSLQPFSCARPGVPNGTSTPQWVLGGSEMNLSSLARSTLPRHSHQQQQDVENGGLLGLSKNNKGGLLLSAYDPLHHHSSAGIHHHGSMMSCNGSRSSWAGLPSVSNNNNNNNSSSGKGSSLTNSTMSSNGSSTTLLSTSFERRGETDGAVTPVVEQGRIRSILGSNCVISSYGLQRMRKQSTGSSLDEDFDCCDGGDNSQADETPSPSDSGVAELEVLLKEKDCEIALLRETLEQNEAVIFQVYQEKEKSWERELKKLRSVYEERMRAAQQQSSQAERQLQTQTQQWQSDRKQLKQQVQQLKSQLEQVQSRLDETSWTLCQKSGEMALLKSQLKESQNEQSQRCQEMAKMRAQLKESQELAHNTRQRLEQAMTHQKPLDNRRSITSPILSSRKLIGESEPNSTSSTLSMAEVQRLQRRIIEQQQSIEAERQVWHEEKATVLVYQRHLQQQYVQAMKRNQQLEDALGLLGITGVPSSMGQQHKHPPMSSPKSNCSDPITIDLDSSSNSSSTGETHC</sequence>
<feature type="region of interest" description="Disordered" evidence="5">
    <location>
        <begin position="323"/>
        <end position="369"/>
    </location>
</feature>
<keyword evidence="3 4" id="KW-0175">Coiled coil</keyword>
<feature type="region of interest" description="Disordered" evidence="5">
    <location>
        <begin position="487"/>
        <end position="537"/>
    </location>
</feature>
<dbReference type="GO" id="GO:0005737">
    <property type="term" value="C:cytoplasm"/>
    <property type="evidence" value="ECO:0007669"/>
    <property type="project" value="UniProtKB-SubCell"/>
</dbReference>
<feature type="compositionally biased region" description="Low complexity" evidence="5">
    <location>
        <begin position="173"/>
        <end position="187"/>
    </location>
</feature>
<dbReference type="EMBL" id="GDIQ01093180">
    <property type="protein sequence ID" value="JAL58546.1"/>
    <property type="molecule type" value="Transcribed_RNA"/>
</dbReference>
<feature type="region of interest" description="Disordered" evidence="5">
    <location>
        <begin position="250"/>
        <end position="290"/>
    </location>
</feature>
<feature type="compositionally biased region" description="Polar residues" evidence="5">
    <location>
        <begin position="195"/>
        <end position="221"/>
    </location>
</feature>
<evidence type="ECO:0000256" key="5">
    <source>
        <dbReference type="SAM" id="MobiDB-lite"/>
    </source>
</evidence>